<reference evidence="1 2" key="1">
    <citation type="journal article" date="2020" name="Front. Microbiol.">
        <title>Phenotypic and Genetic Characterization of the Cheese Ripening Yeast Geotrichum candidum.</title>
        <authorList>
            <person name="Perkins V."/>
            <person name="Vignola S."/>
            <person name="Lessard M.H."/>
            <person name="Plante P.L."/>
            <person name="Corbeil J."/>
            <person name="Dugat-Bony E."/>
            <person name="Frenette M."/>
            <person name="Labrie S."/>
        </authorList>
    </citation>
    <scope>NUCLEOTIDE SEQUENCE [LARGE SCALE GENOMIC DNA]</scope>
    <source>
        <strain evidence="1 2">LMA-1147</strain>
    </source>
</reference>
<gene>
    <name evidence="1" type="ORF">D0Z00_004721</name>
</gene>
<evidence type="ECO:0000313" key="2">
    <source>
        <dbReference type="Proteomes" id="UP000744676"/>
    </source>
</evidence>
<dbReference type="EMBL" id="QVQA01000599">
    <property type="protein sequence ID" value="KAF5092115.1"/>
    <property type="molecule type" value="Genomic_DNA"/>
</dbReference>
<comment type="caution">
    <text evidence="1">The sequence shown here is derived from an EMBL/GenBank/DDBJ whole genome shotgun (WGS) entry which is preliminary data.</text>
</comment>
<name>A0ACB6UXH6_9ASCO</name>
<organism evidence="1 2">
    <name type="scientific">Geotrichum galactomycetum</name>
    <dbReference type="NCBI Taxonomy" id="27317"/>
    <lineage>
        <taxon>Eukaryota</taxon>
        <taxon>Fungi</taxon>
        <taxon>Dikarya</taxon>
        <taxon>Ascomycota</taxon>
        <taxon>Saccharomycotina</taxon>
        <taxon>Dipodascomycetes</taxon>
        <taxon>Dipodascales</taxon>
        <taxon>Dipodascaceae</taxon>
        <taxon>Geotrichum</taxon>
    </lineage>
</organism>
<feature type="non-terminal residue" evidence="1">
    <location>
        <position position="1"/>
    </location>
</feature>
<keyword evidence="2" id="KW-1185">Reference proteome</keyword>
<sequence length="217" mass="21996">TVTSTLTLTKPTTIVKGDTTIYTQFTATVTTCPPVTITTLASEAPSGSVFLTLTRTKSVPVVSGSVTSYSAFYTTITTCVATPTVTPTFNQPETTVVVTKSVPVIVSGSTVTFTKMIETVTVEHSKAHTEIFESSTFAVEFSTPAVPTGSAPVSSSVPKNNGGFVSSTVAQATSSGSGNPPAVVSGGSTSLSQVNGASTRSISGIVAACFCVAAFLI</sequence>
<dbReference type="Proteomes" id="UP000744676">
    <property type="component" value="Unassembled WGS sequence"/>
</dbReference>
<protein>
    <submittedName>
        <fullName evidence="1">Uncharacterized protein</fullName>
    </submittedName>
</protein>
<evidence type="ECO:0000313" key="1">
    <source>
        <dbReference type="EMBL" id="KAF5092115.1"/>
    </source>
</evidence>
<accession>A0ACB6UXH6</accession>
<proteinExistence type="predicted"/>